<feature type="signal peptide" evidence="1">
    <location>
        <begin position="1"/>
        <end position="17"/>
    </location>
</feature>
<evidence type="ECO:0000313" key="3">
    <source>
        <dbReference type="Proteomes" id="UP001152747"/>
    </source>
</evidence>
<organism evidence="2 3">
    <name type="scientific">Caenorhabditis angaria</name>
    <dbReference type="NCBI Taxonomy" id="860376"/>
    <lineage>
        <taxon>Eukaryota</taxon>
        <taxon>Metazoa</taxon>
        <taxon>Ecdysozoa</taxon>
        <taxon>Nematoda</taxon>
        <taxon>Chromadorea</taxon>
        <taxon>Rhabditida</taxon>
        <taxon>Rhabditina</taxon>
        <taxon>Rhabditomorpha</taxon>
        <taxon>Rhabditoidea</taxon>
        <taxon>Rhabditidae</taxon>
        <taxon>Peloderinae</taxon>
        <taxon>Caenorhabditis</taxon>
    </lineage>
</organism>
<evidence type="ECO:0000256" key="1">
    <source>
        <dbReference type="SAM" id="SignalP"/>
    </source>
</evidence>
<name>A0A9P1I9D1_9PELO</name>
<proteinExistence type="predicted"/>
<keyword evidence="3" id="KW-1185">Reference proteome</keyword>
<keyword evidence="1" id="KW-0732">Signal</keyword>
<feature type="chain" id="PRO_5040316710" evidence="1">
    <location>
        <begin position="18"/>
        <end position="135"/>
    </location>
</feature>
<gene>
    <name evidence="2" type="ORF">CAMP_LOCUS3095</name>
</gene>
<sequence length="135" mass="16149">MIRFILTICFFSILVDATDFMVQEQMICNIRKDWKYFVRYLEHDYATPNDILFVTEWVYVNGNSHGPHRVRRFDYREGDGFLDDHYEIEMEVFHTCTRSGEVWGFDVDLGELHIGTTFKELDIAGYVLDNQWNFV</sequence>
<accession>A0A9P1I9D1</accession>
<dbReference type="EMBL" id="CANHGI010000001">
    <property type="protein sequence ID" value="CAI5440458.1"/>
    <property type="molecule type" value="Genomic_DNA"/>
</dbReference>
<dbReference type="Proteomes" id="UP001152747">
    <property type="component" value="Unassembled WGS sequence"/>
</dbReference>
<reference evidence="2" key="1">
    <citation type="submission" date="2022-11" db="EMBL/GenBank/DDBJ databases">
        <authorList>
            <person name="Kikuchi T."/>
        </authorList>
    </citation>
    <scope>NUCLEOTIDE SEQUENCE</scope>
    <source>
        <strain evidence="2">PS1010</strain>
    </source>
</reference>
<dbReference type="OrthoDB" id="10626105at2759"/>
<evidence type="ECO:0000313" key="2">
    <source>
        <dbReference type="EMBL" id="CAI5440458.1"/>
    </source>
</evidence>
<dbReference type="AlphaFoldDB" id="A0A9P1I9D1"/>
<comment type="caution">
    <text evidence="2">The sequence shown here is derived from an EMBL/GenBank/DDBJ whole genome shotgun (WGS) entry which is preliminary data.</text>
</comment>
<protein>
    <submittedName>
        <fullName evidence="2">Uncharacterized protein</fullName>
    </submittedName>
</protein>